<feature type="active site" description="Charge relay system" evidence="3">
    <location>
        <position position="298"/>
    </location>
</feature>
<evidence type="ECO:0000256" key="3">
    <source>
        <dbReference type="PIRSR" id="PIRSR028757-1"/>
    </source>
</evidence>
<dbReference type="Pfam" id="PF02016">
    <property type="entry name" value="Peptidase_S66"/>
    <property type="match status" value="1"/>
</dbReference>
<dbReference type="InterPro" id="IPR027478">
    <property type="entry name" value="LdcA_N"/>
</dbReference>
<organism evidence="6 7">
    <name type="scientific">Companilactobacillus nantensis DSM 16982</name>
    <dbReference type="NCBI Taxonomy" id="1423774"/>
    <lineage>
        <taxon>Bacteria</taxon>
        <taxon>Bacillati</taxon>
        <taxon>Bacillota</taxon>
        <taxon>Bacilli</taxon>
        <taxon>Lactobacillales</taxon>
        <taxon>Lactobacillaceae</taxon>
        <taxon>Companilactobacillus</taxon>
    </lineage>
</organism>
<dbReference type="InterPro" id="IPR040449">
    <property type="entry name" value="Peptidase_S66_N"/>
</dbReference>
<dbReference type="AlphaFoldDB" id="A0A0R1WLD0"/>
<dbReference type="STRING" id="1423774.FD31_GL001437"/>
<evidence type="ECO:0000256" key="1">
    <source>
        <dbReference type="ARBA" id="ARBA00010233"/>
    </source>
</evidence>
<sequence>MIGDDVMKIGFFSSSTPITAISPERFVRAKKFLESKGCTLVAGNLTGQQDCYRAGSIKQRAAEINQLIYDESIDVLMATIGGLNTNAILKYIDFDYLQAHPKTIVGYSDTTAFLLAVYTQAPACRVLYGPALVASFGEFPPLVDYTWASFEQVIDNPANVTLTAPQYWTDEQVNWDNFTRSKKLISNHWGYTQVATLEGKIVGGNLDTMSGIIGSQYFPKFSANDLLLIEDAEKDAAIVEKNFSMLDNLGVFDQVKGIILGKHALFDDLKTQRRPIDILLEILGQRQIPIIYDYDSCHTVPMMTTPLGNYAKFDAETMQVSFSQYSI</sequence>
<proteinExistence type="inferred from homology"/>
<dbReference type="InterPro" id="IPR027461">
    <property type="entry name" value="Carboxypeptidase_A_C_sf"/>
</dbReference>
<dbReference type="PATRIC" id="fig|1423774.3.peg.1490"/>
<protein>
    <submittedName>
        <fullName evidence="6">Microcin C7 immunity protein</fullName>
    </submittedName>
</protein>
<dbReference type="InterPro" id="IPR003507">
    <property type="entry name" value="S66_fam"/>
</dbReference>
<keyword evidence="7" id="KW-1185">Reference proteome</keyword>
<reference evidence="6 7" key="1">
    <citation type="journal article" date="2015" name="Genome Announc.">
        <title>Expanding the biotechnology potential of lactobacilli through comparative genomics of 213 strains and associated genera.</title>
        <authorList>
            <person name="Sun Z."/>
            <person name="Harris H.M."/>
            <person name="McCann A."/>
            <person name="Guo C."/>
            <person name="Argimon S."/>
            <person name="Zhang W."/>
            <person name="Yang X."/>
            <person name="Jeffery I.B."/>
            <person name="Cooney J.C."/>
            <person name="Kagawa T.F."/>
            <person name="Liu W."/>
            <person name="Song Y."/>
            <person name="Salvetti E."/>
            <person name="Wrobel A."/>
            <person name="Rasinkangas P."/>
            <person name="Parkhill J."/>
            <person name="Rea M.C."/>
            <person name="O'Sullivan O."/>
            <person name="Ritari J."/>
            <person name="Douillard F.P."/>
            <person name="Paul Ross R."/>
            <person name="Yang R."/>
            <person name="Briner A.E."/>
            <person name="Felis G.E."/>
            <person name="de Vos W.M."/>
            <person name="Barrangou R."/>
            <person name="Klaenhammer T.R."/>
            <person name="Caufield P.W."/>
            <person name="Cui Y."/>
            <person name="Zhang H."/>
            <person name="O'Toole P.W."/>
        </authorList>
    </citation>
    <scope>NUCLEOTIDE SEQUENCE [LARGE SCALE GENOMIC DNA]</scope>
    <source>
        <strain evidence="6 7">DSM 16982</strain>
    </source>
</reference>
<feature type="domain" description="LD-carboxypeptidase N-terminal" evidence="4">
    <location>
        <begin position="9"/>
        <end position="122"/>
    </location>
</feature>
<evidence type="ECO:0000259" key="5">
    <source>
        <dbReference type="Pfam" id="PF17676"/>
    </source>
</evidence>
<dbReference type="InterPro" id="IPR040921">
    <property type="entry name" value="Peptidase_S66C"/>
</dbReference>
<dbReference type="SUPFAM" id="SSF141986">
    <property type="entry name" value="LD-carboxypeptidase A C-terminal domain-like"/>
    <property type="match status" value="1"/>
</dbReference>
<name>A0A0R1WLD0_9LACO</name>
<dbReference type="Proteomes" id="UP000051302">
    <property type="component" value="Unassembled WGS sequence"/>
</dbReference>
<dbReference type="PANTHER" id="PTHR30237:SF5">
    <property type="entry name" value="CARBOXYPEPTIDASE VC_A0337-RELATED"/>
    <property type="match status" value="1"/>
</dbReference>
<dbReference type="SUPFAM" id="SSF52317">
    <property type="entry name" value="Class I glutamine amidotransferase-like"/>
    <property type="match status" value="1"/>
</dbReference>
<evidence type="ECO:0000313" key="7">
    <source>
        <dbReference type="Proteomes" id="UP000051302"/>
    </source>
</evidence>
<accession>A0A0R1WLD0</accession>
<dbReference type="EMBL" id="AZFV01000028">
    <property type="protein sequence ID" value="KRM15004.1"/>
    <property type="molecule type" value="Genomic_DNA"/>
</dbReference>
<dbReference type="Pfam" id="PF17676">
    <property type="entry name" value="Peptidase_S66C"/>
    <property type="match status" value="1"/>
</dbReference>
<dbReference type="PIRSF" id="PIRSF028757">
    <property type="entry name" value="LD-carboxypeptidase"/>
    <property type="match status" value="1"/>
</dbReference>
<keyword evidence="2" id="KW-0378">Hydrolase</keyword>
<dbReference type="PANTHER" id="PTHR30237">
    <property type="entry name" value="MURAMOYLTETRAPEPTIDE CARBOXYPEPTIDASE"/>
    <property type="match status" value="1"/>
</dbReference>
<dbReference type="Gene3D" id="3.40.50.10740">
    <property type="entry name" value="Class I glutamine amidotransferase-like"/>
    <property type="match status" value="1"/>
</dbReference>
<dbReference type="InterPro" id="IPR029062">
    <property type="entry name" value="Class_I_gatase-like"/>
</dbReference>
<feature type="active site" description="Nucleophile" evidence="3">
    <location>
        <position position="108"/>
    </location>
</feature>
<dbReference type="GO" id="GO:0016787">
    <property type="term" value="F:hydrolase activity"/>
    <property type="evidence" value="ECO:0007669"/>
    <property type="project" value="UniProtKB-KW"/>
</dbReference>
<feature type="domain" description="LD-carboxypeptidase C-terminal" evidence="5">
    <location>
        <begin position="198"/>
        <end position="312"/>
    </location>
</feature>
<dbReference type="CDD" id="cd07062">
    <property type="entry name" value="Peptidase_S66_mccF_like"/>
    <property type="match status" value="1"/>
</dbReference>
<comment type="similarity">
    <text evidence="1">Belongs to the peptidase S66 family.</text>
</comment>
<feature type="active site" description="Charge relay system" evidence="3">
    <location>
        <position position="230"/>
    </location>
</feature>
<evidence type="ECO:0000313" key="6">
    <source>
        <dbReference type="EMBL" id="KRM15004.1"/>
    </source>
</evidence>
<gene>
    <name evidence="6" type="ORF">FD31_GL001437</name>
</gene>
<evidence type="ECO:0000256" key="2">
    <source>
        <dbReference type="ARBA" id="ARBA00022801"/>
    </source>
</evidence>
<dbReference type="Gene3D" id="3.50.30.60">
    <property type="entry name" value="LD-carboxypeptidase A C-terminal domain-like"/>
    <property type="match status" value="1"/>
</dbReference>
<evidence type="ECO:0000259" key="4">
    <source>
        <dbReference type="Pfam" id="PF02016"/>
    </source>
</evidence>
<comment type="caution">
    <text evidence="6">The sequence shown here is derived from an EMBL/GenBank/DDBJ whole genome shotgun (WGS) entry which is preliminary data.</text>
</comment>